<dbReference type="RefSeq" id="WP_074447721.1">
    <property type="nucleotide sequence ID" value="NZ_FMAE01000003.1"/>
</dbReference>
<dbReference type="Proteomes" id="UP000183174">
    <property type="component" value="Unassembled WGS sequence"/>
</dbReference>
<dbReference type="AlphaFoldDB" id="A0A1C3VDZ5"/>
<evidence type="ECO:0000259" key="7">
    <source>
        <dbReference type="Pfam" id="PF12728"/>
    </source>
</evidence>
<evidence type="ECO:0000256" key="2">
    <source>
        <dbReference type="ARBA" id="ARBA00022679"/>
    </source>
</evidence>
<keyword evidence="1 8" id="KW-0489">Methyltransferase</keyword>
<dbReference type="CDD" id="cd02440">
    <property type="entry name" value="AdoMet_MTases"/>
    <property type="match status" value="1"/>
</dbReference>
<evidence type="ECO:0000256" key="3">
    <source>
        <dbReference type="ARBA" id="ARBA00047942"/>
    </source>
</evidence>
<dbReference type="GO" id="GO:0003677">
    <property type="term" value="F:DNA binding"/>
    <property type="evidence" value="ECO:0007669"/>
    <property type="project" value="InterPro"/>
</dbReference>
<feature type="domain" description="Helix-turn-helix" evidence="7">
    <location>
        <begin position="5"/>
        <end position="56"/>
    </location>
</feature>
<dbReference type="REBASE" id="241782">
    <property type="entry name" value="M.Byu10071ORF1003666P"/>
</dbReference>
<sequence>MLQRLFTLQELEGVLKVSISTLRRAVRSGQLAHVRAGDRGQIRVSEDAVNVYLGRQSTLQEASLQQAEPQASPNDISGEELPRVKVREGSIGRRLTYKILAADVSDGLKSLASESVDCAVTSPAYFWQRDYGYEGQIGHEATIQAYVDALVKPFEELRRVLKERGTFFLNIGDAYYNAKGRPHGRDRKSAGRQLARAKLRAVDGPGLGLPRKSLIGLPWRVALAMQQSGWTLRTAVIWERPGCLSEPTAHDRPHRTFEHVFMFSKGPKYFFDRSALNGEEDIWRIAARPENPFSHAAPYPTELVDRCLACGCPESGVVLDPFLGSGTTAISALRSGRSVIGIDMNESYCEEAERRILKERADGVTKSRDQSGKKVASESKAKRIPRQAKRR</sequence>
<dbReference type="GO" id="GO:0032259">
    <property type="term" value="P:methylation"/>
    <property type="evidence" value="ECO:0007669"/>
    <property type="project" value="UniProtKB-KW"/>
</dbReference>
<dbReference type="Gene3D" id="3.40.50.150">
    <property type="entry name" value="Vaccinia Virus protein VP39"/>
    <property type="match status" value="1"/>
</dbReference>
<dbReference type="GO" id="GO:0009007">
    <property type="term" value="F:site-specific DNA-methyltransferase (adenine-specific) activity"/>
    <property type="evidence" value="ECO:0007669"/>
    <property type="project" value="UniProtKB-EC"/>
</dbReference>
<dbReference type="EC" id="2.1.1.-" evidence="4"/>
<evidence type="ECO:0000256" key="5">
    <source>
        <dbReference type="SAM" id="MobiDB-lite"/>
    </source>
</evidence>
<dbReference type="InterPro" id="IPR041657">
    <property type="entry name" value="HTH_17"/>
</dbReference>
<keyword evidence="2" id="KW-0808">Transferase</keyword>
<evidence type="ECO:0000256" key="4">
    <source>
        <dbReference type="RuleBase" id="RU362026"/>
    </source>
</evidence>
<dbReference type="InterPro" id="IPR029063">
    <property type="entry name" value="SAM-dependent_MTases_sf"/>
</dbReference>
<dbReference type="Pfam" id="PF12728">
    <property type="entry name" value="HTH_17"/>
    <property type="match status" value="1"/>
</dbReference>
<feature type="compositionally biased region" description="Basic and acidic residues" evidence="5">
    <location>
        <begin position="359"/>
        <end position="381"/>
    </location>
</feature>
<feature type="compositionally biased region" description="Basic residues" evidence="5">
    <location>
        <begin position="382"/>
        <end position="391"/>
    </location>
</feature>
<proteinExistence type="inferred from homology"/>
<comment type="similarity">
    <text evidence="4">Belongs to the N(4)/N(6)-methyltransferase family.</text>
</comment>
<name>A0A1C3VDZ5_9BRAD</name>
<protein>
    <recommendedName>
        <fullName evidence="4">Methyltransferase</fullName>
        <ecNumber evidence="4">2.1.1.-</ecNumber>
    </recommendedName>
</protein>
<feature type="domain" description="DNA methylase N-4/N-6" evidence="6">
    <location>
        <begin position="116"/>
        <end position="353"/>
    </location>
</feature>
<accession>A0A1C3VDZ5</accession>
<dbReference type="SUPFAM" id="SSF53335">
    <property type="entry name" value="S-adenosyl-L-methionine-dependent methyltransferases"/>
    <property type="match status" value="1"/>
</dbReference>
<feature type="region of interest" description="Disordered" evidence="5">
    <location>
        <begin position="359"/>
        <end position="391"/>
    </location>
</feature>
<evidence type="ECO:0000313" key="8">
    <source>
        <dbReference type="EMBL" id="SCB25921.1"/>
    </source>
</evidence>
<dbReference type="EMBL" id="FMAE01000003">
    <property type="protein sequence ID" value="SCB25921.1"/>
    <property type="molecule type" value="Genomic_DNA"/>
</dbReference>
<dbReference type="InterPro" id="IPR001091">
    <property type="entry name" value="RM_Methyltransferase"/>
</dbReference>
<dbReference type="GO" id="GO:0008170">
    <property type="term" value="F:N-methyltransferase activity"/>
    <property type="evidence" value="ECO:0007669"/>
    <property type="project" value="InterPro"/>
</dbReference>
<gene>
    <name evidence="8" type="ORF">GA0061099_1003666</name>
</gene>
<evidence type="ECO:0000256" key="1">
    <source>
        <dbReference type="ARBA" id="ARBA00022603"/>
    </source>
</evidence>
<reference evidence="8 9" key="1">
    <citation type="submission" date="2016-08" db="EMBL/GenBank/DDBJ databases">
        <authorList>
            <person name="Seilhamer J.J."/>
        </authorList>
    </citation>
    <scope>NUCLEOTIDE SEQUENCE [LARGE SCALE GENOMIC DNA]</scope>
    <source>
        <strain evidence="8 9">CCBAU 10071</strain>
    </source>
</reference>
<comment type="catalytic activity">
    <reaction evidence="3">
        <text>a 2'-deoxyadenosine in DNA + S-adenosyl-L-methionine = an N(6)-methyl-2'-deoxyadenosine in DNA + S-adenosyl-L-homocysteine + H(+)</text>
        <dbReference type="Rhea" id="RHEA:15197"/>
        <dbReference type="Rhea" id="RHEA-COMP:12418"/>
        <dbReference type="Rhea" id="RHEA-COMP:12419"/>
        <dbReference type="ChEBI" id="CHEBI:15378"/>
        <dbReference type="ChEBI" id="CHEBI:57856"/>
        <dbReference type="ChEBI" id="CHEBI:59789"/>
        <dbReference type="ChEBI" id="CHEBI:90615"/>
        <dbReference type="ChEBI" id="CHEBI:90616"/>
        <dbReference type="EC" id="2.1.1.72"/>
    </reaction>
</comment>
<organism evidence="8 9">
    <name type="scientific">Bradyrhizobium yuanmingense</name>
    <dbReference type="NCBI Taxonomy" id="108015"/>
    <lineage>
        <taxon>Bacteria</taxon>
        <taxon>Pseudomonadati</taxon>
        <taxon>Pseudomonadota</taxon>
        <taxon>Alphaproteobacteria</taxon>
        <taxon>Hyphomicrobiales</taxon>
        <taxon>Nitrobacteraceae</taxon>
        <taxon>Bradyrhizobium</taxon>
    </lineage>
</organism>
<dbReference type="Pfam" id="PF01555">
    <property type="entry name" value="N6_N4_Mtase"/>
    <property type="match status" value="1"/>
</dbReference>
<evidence type="ECO:0000259" key="6">
    <source>
        <dbReference type="Pfam" id="PF01555"/>
    </source>
</evidence>
<dbReference type="PRINTS" id="PR00508">
    <property type="entry name" value="S21N4MTFRASE"/>
</dbReference>
<dbReference type="InterPro" id="IPR002941">
    <property type="entry name" value="DNA_methylase_N4/N6"/>
</dbReference>
<evidence type="ECO:0000313" key="9">
    <source>
        <dbReference type="Proteomes" id="UP000183174"/>
    </source>
</evidence>